<accession>A0A844G922</accession>
<reference evidence="5 6" key="1">
    <citation type="submission" date="2019-08" db="EMBL/GenBank/DDBJ databases">
        <title>In-depth cultivation of the pig gut microbiome towards novel bacterial diversity and tailored functional studies.</title>
        <authorList>
            <person name="Wylensek D."/>
            <person name="Hitch T.C.A."/>
            <person name="Clavel T."/>
        </authorList>
    </citation>
    <scope>NUCLEOTIDE SEQUENCE [LARGE SCALE GENOMIC DNA]</scope>
    <source>
        <strain evidence="5 6">BBE-744-WT-12</strain>
    </source>
</reference>
<dbReference type="Pfam" id="PF00465">
    <property type="entry name" value="Fe-ADH"/>
    <property type="match status" value="1"/>
</dbReference>
<dbReference type="PANTHER" id="PTHR11496">
    <property type="entry name" value="ALCOHOL DEHYDROGENASE"/>
    <property type="match status" value="1"/>
</dbReference>
<name>A0A844G922_9BACT</name>
<evidence type="ECO:0000259" key="4">
    <source>
        <dbReference type="Pfam" id="PF25137"/>
    </source>
</evidence>
<evidence type="ECO:0000313" key="6">
    <source>
        <dbReference type="Proteomes" id="UP000435649"/>
    </source>
</evidence>
<dbReference type="InterPro" id="IPR039697">
    <property type="entry name" value="Alcohol_dehydrogenase_Fe"/>
</dbReference>
<dbReference type="AlphaFoldDB" id="A0A844G922"/>
<feature type="domain" description="Alcohol dehydrogenase iron-type/glycerol dehydrogenase GldA" evidence="3">
    <location>
        <begin position="8"/>
        <end position="171"/>
    </location>
</feature>
<dbReference type="PROSITE" id="PS00913">
    <property type="entry name" value="ADH_IRON_1"/>
    <property type="match status" value="1"/>
</dbReference>
<organism evidence="5 6">
    <name type="scientific">Victivallis lenta</name>
    <dbReference type="NCBI Taxonomy" id="2606640"/>
    <lineage>
        <taxon>Bacteria</taxon>
        <taxon>Pseudomonadati</taxon>
        <taxon>Lentisphaerota</taxon>
        <taxon>Lentisphaeria</taxon>
        <taxon>Victivallales</taxon>
        <taxon>Victivallaceae</taxon>
        <taxon>Victivallis</taxon>
    </lineage>
</organism>
<protein>
    <submittedName>
        <fullName evidence="5">Iron-containing alcohol dehydrogenase</fullName>
    </submittedName>
</protein>
<dbReference type="GO" id="GO:0046872">
    <property type="term" value="F:metal ion binding"/>
    <property type="evidence" value="ECO:0007669"/>
    <property type="project" value="InterPro"/>
</dbReference>
<dbReference type="PANTHER" id="PTHR11496:SF83">
    <property type="entry name" value="HYDROXYACID-OXOACID TRANSHYDROGENASE, MITOCHONDRIAL"/>
    <property type="match status" value="1"/>
</dbReference>
<evidence type="ECO:0000313" key="5">
    <source>
        <dbReference type="EMBL" id="MST98908.1"/>
    </source>
</evidence>
<comment type="similarity">
    <text evidence="1">Belongs to the iron-containing alcohol dehydrogenase family.</text>
</comment>
<dbReference type="InterPro" id="IPR018211">
    <property type="entry name" value="ADH_Fe_CS"/>
</dbReference>
<dbReference type="FunFam" id="3.40.50.1970:FF:000003">
    <property type="entry name" value="Alcohol dehydrogenase, iron-containing"/>
    <property type="match status" value="1"/>
</dbReference>
<dbReference type="Gene3D" id="3.40.50.1970">
    <property type="match status" value="1"/>
</dbReference>
<evidence type="ECO:0000259" key="3">
    <source>
        <dbReference type="Pfam" id="PF00465"/>
    </source>
</evidence>
<dbReference type="InterPro" id="IPR001670">
    <property type="entry name" value="ADH_Fe/GldA"/>
</dbReference>
<evidence type="ECO:0000256" key="1">
    <source>
        <dbReference type="ARBA" id="ARBA00007358"/>
    </source>
</evidence>
<dbReference type="PROSITE" id="PS00060">
    <property type="entry name" value="ADH_IRON_2"/>
    <property type="match status" value="1"/>
</dbReference>
<dbReference type="Gene3D" id="1.20.1090.10">
    <property type="entry name" value="Dehydroquinate synthase-like - alpha domain"/>
    <property type="match status" value="1"/>
</dbReference>
<dbReference type="Proteomes" id="UP000435649">
    <property type="component" value="Unassembled WGS sequence"/>
</dbReference>
<keyword evidence="2" id="KW-0560">Oxidoreductase</keyword>
<keyword evidence="6" id="KW-1185">Reference proteome</keyword>
<dbReference type="GO" id="GO:0004022">
    <property type="term" value="F:alcohol dehydrogenase (NAD+) activity"/>
    <property type="evidence" value="ECO:0007669"/>
    <property type="project" value="TreeGrafter"/>
</dbReference>
<comment type="caution">
    <text evidence="5">The sequence shown here is derived from an EMBL/GenBank/DDBJ whole genome shotgun (WGS) entry which is preliminary data.</text>
</comment>
<gene>
    <name evidence="5" type="ORF">FYJ85_17880</name>
</gene>
<dbReference type="EMBL" id="VUNS01000025">
    <property type="protein sequence ID" value="MST98908.1"/>
    <property type="molecule type" value="Genomic_DNA"/>
</dbReference>
<sequence>MNCEFHLPGRILFGCGERRGLPGLLAPGNVLIVTGRHSRRRVEAELLPALEGRTVRLVSDASPEPPIPDVERIIAAGREIDAGCVIGWGGGSAIDAAKTAAALMRQEGSVADYFYGRRKIGGKGCFFAALPTTAGTGAEITPNAVLTDPETGIKQSIRHDTMFADVAIVDPELTWDCPPGVTAASGFDALTQGIESYLSKKANVASEALALKAAADVFTMLLPAVRESAPPARTMVAEGSMLAAMAFAQSGLGSVHGIGHPLGSLLHVPHGVCCAILLPALLRRNLPACREKMEVLAGMLVQDSAEAMIAAIEELRRAVGLPENFSRYGLKEEHFDFIVKNCRSGSMKSNPRDFSDDEVRMILKELMG</sequence>
<evidence type="ECO:0000256" key="2">
    <source>
        <dbReference type="ARBA" id="ARBA00023002"/>
    </source>
</evidence>
<dbReference type="Pfam" id="PF25137">
    <property type="entry name" value="ADH_Fe_C"/>
    <property type="match status" value="1"/>
</dbReference>
<dbReference type="SUPFAM" id="SSF56796">
    <property type="entry name" value="Dehydroquinate synthase-like"/>
    <property type="match status" value="1"/>
</dbReference>
<proteinExistence type="inferred from homology"/>
<feature type="domain" description="Fe-containing alcohol dehydrogenase-like C-terminal" evidence="4">
    <location>
        <begin position="182"/>
        <end position="366"/>
    </location>
</feature>
<dbReference type="InterPro" id="IPR056798">
    <property type="entry name" value="ADH_Fe_C"/>
</dbReference>
<dbReference type="RefSeq" id="WP_154419954.1">
    <property type="nucleotide sequence ID" value="NZ_CALXOB010000001.1"/>
</dbReference>